<feature type="compositionally biased region" description="Low complexity" evidence="1">
    <location>
        <begin position="77"/>
        <end position="86"/>
    </location>
</feature>
<dbReference type="Proteomes" id="UP000274786">
    <property type="component" value="Unassembled WGS sequence"/>
</dbReference>
<reference evidence="2 3" key="1">
    <citation type="submission" date="2018-10" db="EMBL/GenBank/DDBJ databases">
        <title>Comparative analysis of microorganisms from saline springs in Andes Mountain Range, Colombia.</title>
        <authorList>
            <person name="Rubin E."/>
        </authorList>
    </citation>
    <scope>NUCLEOTIDE SEQUENCE [LARGE SCALE GENOMIC DNA]</scope>
    <source>
        <strain evidence="2 3">USBA GBX 843</strain>
    </source>
</reference>
<evidence type="ECO:0000313" key="2">
    <source>
        <dbReference type="EMBL" id="RLK56124.1"/>
    </source>
</evidence>
<sequence length="155" mass="16581">MSQLRRLPVPLLHAGLLLMLVTWAVPVIAQQAPLTGQMLGRQDAPTAVATPLPPPAPAPIERVEPVPAYVQRSPASAAATAAERYTPPAPPPRGEIGQTTRDLLRMQAQGTHAGARLPILGDQAAASYARYLKSFEHEIPEFLKTSVKKDVADTN</sequence>
<evidence type="ECO:0000313" key="3">
    <source>
        <dbReference type="Proteomes" id="UP000274786"/>
    </source>
</evidence>
<evidence type="ECO:0000256" key="1">
    <source>
        <dbReference type="SAM" id="MobiDB-lite"/>
    </source>
</evidence>
<name>A0A498CLW0_9GAMM</name>
<accession>A0A498CLW0</accession>
<comment type="caution">
    <text evidence="2">The sequence shown here is derived from an EMBL/GenBank/DDBJ whole genome shotgun (WGS) entry which is preliminary data.</text>
</comment>
<dbReference type="AlphaFoldDB" id="A0A498CLW0"/>
<dbReference type="InterPro" id="IPR022053">
    <property type="entry name" value="DUF3613"/>
</dbReference>
<protein>
    <submittedName>
        <fullName evidence="2">Uncharacterized protein DUF3613</fullName>
    </submittedName>
</protein>
<dbReference type="RefSeq" id="WP_259462082.1">
    <property type="nucleotide sequence ID" value="NZ_RCDC01000004.1"/>
</dbReference>
<gene>
    <name evidence="2" type="ORF">BCL79_0498</name>
</gene>
<dbReference type="Pfam" id="PF12266">
    <property type="entry name" value="DUF3613"/>
    <property type="match status" value="1"/>
</dbReference>
<feature type="region of interest" description="Disordered" evidence="1">
    <location>
        <begin position="77"/>
        <end position="97"/>
    </location>
</feature>
<organism evidence="2 3">
    <name type="scientific">Stenotrophomonas rhizophila</name>
    <dbReference type="NCBI Taxonomy" id="216778"/>
    <lineage>
        <taxon>Bacteria</taxon>
        <taxon>Pseudomonadati</taxon>
        <taxon>Pseudomonadota</taxon>
        <taxon>Gammaproteobacteria</taxon>
        <taxon>Lysobacterales</taxon>
        <taxon>Lysobacteraceae</taxon>
        <taxon>Stenotrophomonas</taxon>
    </lineage>
</organism>
<proteinExistence type="predicted"/>
<dbReference type="EMBL" id="RCDC01000004">
    <property type="protein sequence ID" value="RLK56124.1"/>
    <property type="molecule type" value="Genomic_DNA"/>
</dbReference>